<dbReference type="OrthoDB" id="200337at2"/>
<keyword evidence="5" id="KW-1185">Reference proteome</keyword>
<reference evidence="5" key="1">
    <citation type="journal article" date="2017" name="Genome Announc.">
        <title>Draft Genome Sequence of Terrimicrobium sacchariphilum NM-5T, a Facultative Anaerobic Soil Bacterium of the Class Spartobacteria.</title>
        <authorList>
            <person name="Qiu Y.L."/>
            <person name="Tourlousse D.M."/>
            <person name="Matsuura N."/>
            <person name="Ohashi A."/>
            <person name="Sekiguchi Y."/>
        </authorList>
    </citation>
    <scope>NUCLEOTIDE SEQUENCE [LARGE SCALE GENOMIC DNA]</scope>
    <source>
        <strain evidence="5">NM-5</strain>
    </source>
</reference>
<keyword evidence="1 2" id="KW-0732">Signal</keyword>
<dbReference type="Pfam" id="PF07589">
    <property type="entry name" value="PEP-CTERM"/>
    <property type="match status" value="1"/>
</dbReference>
<dbReference type="EMBL" id="BDCO01000003">
    <property type="protein sequence ID" value="GAT35573.1"/>
    <property type="molecule type" value="Genomic_DNA"/>
</dbReference>
<dbReference type="InterPro" id="IPR011050">
    <property type="entry name" value="Pectin_lyase_fold/virulence"/>
</dbReference>
<sequence>MKSPFASSPAIYRSACVAFSLLGLSLTNSPAISLTWDPSGNQSGVGGTGTWDTTNSQWLSAGVDSTWPGAGNTAVFKDAVSTGSYTVSVQGGGVTSGGLDFQNGGTSTVTLNGGAVTFSNGGSGVTVKNSTNASSNAIINSVLTGNESVSFAANYNLTLGAANTYTGATRVTAGNLRIGVDNALPTDTALTMAGGNILMGGKNLTVASLAGTNSSNVIRNLTNNSTSTLTVNGSSSTSYSGNLNNGNSATQILALTKSGTSTLTLSNTASTYSGATTINGGILSISTLANGGANSSIGAASSLASNLILNGGTLRYTGAAISTDRLFSVGANGGTLDASGSGAVTFSGTSAIGYNGQSGERTLTLTGSSAGDNSLSVVIGDNGGATSLAKTGTGKWILGGVNTYTGNTVVSSGTLVLADNAGMTFAIGSNGVSNQINGTGTLALNGDFTFDLTSAAIADGNSWTIVTTGTLDETFGSTFTVNGFTENANVWTMSSGNNTWTFAENTGVLSLSVVPEPGSVTLALAGLGLLFLVQRLTRRHVSFLS</sequence>
<proteinExistence type="predicted"/>
<evidence type="ECO:0000256" key="1">
    <source>
        <dbReference type="ARBA" id="ARBA00022729"/>
    </source>
</evidence>
<dbReference type="InParanoid" id="A0A146GEP1"/>
<comment type="caution">
    <text evidence="4">The sequence shown here is derived from an EMBL/GenBank/DDBJ whole genome shotgun (WGS) entry which is preliminary data.</text>
</comment>
<evidence type="ECO:0000256" key="2">
    <source>
        <dbReference type="SAM" id="SignalP"/>
    </source>
</evidence>
<feature type="signal peptide" evidence="2">
    <location>
        <begin position="1"/>
        <end position="30"/>
    </location>
</feature>
<protein>
    <submittedName>
        <fullName evidence="4">Fibronectin-binding autotransporter adhesin</fullName>
    </submittedName>
</protein>
<feature type="domain" description="Ice-binding protein C-terminal" evidence="3">
    <location>
        <begin position="514"/>
        <end position="539"/>
    </location>
</feature>
<dbReference type="AlphaFoldDB" id="A0A146GEP1"/>
<feature type="chain" id="PRO_5007524792" evidence="2">
    <location>
        <begin position="31"/>
        <end position="545"/>
    </location>
</feature>
<dbReference type="NCBIfam" id="TIGR02601">
    <property type="entry name" value="autotrns_rpt"/>
    <property type="match status" value="3"/>
</dbReference>
<dbReference type="Pfam" id="PF12951">
    <property type="entry name" value="PATR"/>
    <property type="match status" value="3"/>
</dbReference>
<dbReference type="InterPro" id="IPR013425">
    <property type="entry name" value="Autotrns_rpt"/>
</dbReference>
<dbReference type="SUPFAM" id="SSF51126">
    <property type="entry name" value="Pectin lyase-like"/>
    <property type="match status" value="1"/>
</dbReference>
<name>A0A146GEP1_TERSA</name>
<evidence type="ECO:0000313" key="5">
    <source>
        <dbReference type="Proteomes" id="UP000076023"/>
    </source>
</evidence>
<dbReference type="InterPro" id="IPR013424">
    <property type="entry name" value="Ice-binding_C"/>
</dbReference>
<dbReference type="Proteomes" id="UP000076023">
    <property type="component" value="Unassembled WGS sequence"/>
</dbReference>
<gene>
    <name evidence="4" type="ORF">TSACC_3644</name>
</gene>
<accession>A0A146GEP1</accession>
<evidence type="ECO:0000259" key="3">
    <source>
        <dbReference type="Pfam" id="PF07589"/>
    </source>
</evidence>
<evidence type="ECO:0000313" key="4">
    <source>
        <dbReference type="EMBL" id="GAT35573.1"/>
    </source>
</evidence>
<dbReference type="STRING" id="690879.TSACC_3644"/>
<organism evidence="4 5">
    <name type="scientific">Terrimicrobium sacchariphilum</name>
    <dbReference type="NCBI Taxonomy" id="690879"/>
    <lineage>
        <taxon>Bacteria</taxon>
        <taxon>Pseudomonadati</taxon>
        <taxon>Verrucomicrobiota</taxon>
        <taxon>Terrimicrobiia</taxon>
        <taxon>Terrimicrobiales</taxon>
        <taxon>Terrimicrobiaceae</taxon>
        <taxon>Terrimicrobium</taxon>
    </lineage>
</organism>
<dbReference type="RefSeq" id="WP_075081370.1">
    <property type="nucleotide sequence ID" value="NZ_BDCO01000003.1"/>
</dbReference>